<dbReference type="InterPro" id="IPR011989">
    <property type="entry name" value="ARM-like"/>
</dbReference>
<keyword evidence="3" id="KW-1185">Reference proteome</keyword>
<evidence type="ECO:0000313" key="2">
    <source>
        <dbReference type="EMBL" id="KAG2219346.1"/>
    </source>
</evidence>
<dbReference type="Gene3D" id="1.25.10.10">
    <property type="entry name" value="Leucine-rich Repeat Variant"/>
    <property type="match status" value="1"/>
</dbReference>
<dbReference type="GO" id="GO:0031267">
    <property type="term" value="F:small GTPase binding"/>
    <property type="evidence" value="ECO:0007669"/>
    <property type="project" value="InterPro"/>
</dbReference>
<dbReference type="OrthoDB" id="435593at2759"/>
<proteinExistence type="predicted"/>
<dbReference type="InterPro" id="IPR016024">
    <property type="entry name" value="ARM-type_fold"/>
</dbReference>
<dbReference type="Pfam" id="PF24138">
    <property type="entry name" value="TPR_TNPO3_IPO13_2nd"/>
    <property type="match status" value="1"/>
</dbReference>
<dbReference type="InterPro" id="IPR013598">
    <property type="entry name" value="Exportin-1/Importin-b-like"/>
</dbReference>
<organism evidence="2 3">
    <name type="scientific">Circinella minor</name>
    <dbReference type="NCBI Taxonomy" id="1195481"/>
    <lineage>
        <taxon>Eukaryota</taxon>
        <taxon>Fungi</taxon>
        <taxon>Fungi incertae sedis</taxon>
        <taxon>Mucoromycota</taxon>
        <taxon>Mucoromycotina</taxon>
        <taxon>Mucoromycetes</taxon>
        <taxon>Mucorales</taxon>
        <taxon>Lichtheimiaceae</taxon>
        <taxon>Circinella</taxon>
    </lineage>
</organism>
<dbReference type="SUPFAM" id="SSF48371">
    <property type="entry name" value="ARM repeat"/>
    <property type="match status" value="1"/>
</dbReference>
<dbReference type="InterPro" id="IPR001494">
    <property type="entry name" value="Importin-beta_N"/>
</dbReference>
<dbReference type="Proteomes" id="UP000646827">
    <property type="component" value="Unassembled WGS sequence"/>
</dbReference>
<feature type="domain" description="Importin N-terminal" evidence="1">
    <location>
        <begin position="28"/>
        <end position="95"/>
    </location>
</feature>
<evidence type="ECO:0000313" key="3">
    <source>
        <dbReference type="Proteomes" id="UP000646827"/>
    </source>
</evidence>
<name>A0A8H7S0N3_9FUNG</name>
<dbReference type="PANTHER" id="PTHR12363:SF53">
    <property type="entry name" value="MRNA TRANSPORT REGULATOR MTR10"/>
    <property type="match status" value="1"/>
</dbReference>
<dbReference type="EMBL" id="JAEPRB010000183">
    <property type="protein sequence ID" value="KAG2219346.1"/>
    <property type="molecule type" value="Genomic_DNA"/>
</dbReference>
<protein>
    <recommendedName>
        <fullName evidence="1">Importin N-terminal domain-containing protein</fullName>
    </recommendedName>
</protein>
<sequence>MATAPVGQVIEALSALYSTPDPQAKKQANKWLANFQKQPEAWTTADYLLKADDSNTETRLFAAQTFRQKITYDLRDLEPPARLALRDSLVEQLTVVAATGPKVIMLQLCLALADLAIQLLEWKTAVKDMVSKFGGSPETAVCLLEFLTVLPEELNSNTRLPLTDLEYKEQGATLLESNATEVLKLLIMYMNSSAGNTDLQERVFKCLISWLRAGDMDINIIVNSPLLNIAFEALDNDDLFDVAVDLGVEIIFETRDFNATTSNVVRDIYRYLVPLLDKIRNAKEEEDSDKVRGYCRLFVSAGEAYVPLIIQHPDDLSAVLEGIMSCTAYGDLEIVPITFKFWDELTYALMNPRNEQTIAALSRYYDALVDIIISHLHYPDDSTSWSAEERDDFKDFRHEMGDTLKDCCQVLKPAACLTKPLVILQKLLADPNSKWQQIEAPIFSLRAMGAEVPDNEEQVLPQILDLLSRLPDHPKIRYAATLVISRYTFWTRTHPQYITYQLNFISAGFQNEEVAAASALALKYLCKDCNELLIDYLSELHPFYTSIIRTLPFNDALEVTEAIAHVLAVVPVSGLQNALQQFCLPLAQDLHGIVVKEPNTHSREDCQKTCDLLELISAFIAIIHPDVPLGQPNPCVNFVNELWPIFDLCLKNLGTDSDVCEQLGKCFKNCVISYKMSFVPLLPQLMDRLVTGFQVSGFSIYLFVSFRIVRQYAEGGDDNAAVCFGLVERLSQIMFTKASNTKFDEMPDVVDEYFGLLTAMLEAAPTHLLQSTLFPTVFQLGFTGLSMDHVRGLSSVIVFYRRLLGIALSVDELVPANTTTRSAASLGQNGARIVEQFRANGNGFVRLIFTGLIYHYNWDVISDIASIIKSLAQILPLETSEWVVTVVNEIPEVNLSSQNKNEFLTSYMSSINDKQWAKARRVLSDFITSYRRKNAIDRSS</sequence>
<dbReference type="AlphaFoldDB" id="A0A8H7S0N3"/>
<dbReference type="PANTHER" id="PTHR12363">
    <property type="entry name" value="TRANSPORTIN 3 AND IMPORTIN 13"/>
    <property type="match status" value="1"/>
</dbReference>
<dbReference type="SMART" id="SM00913">
    <property type="entry name" value="IBN_N"/>
    <property type="match status" value="1"/>
</dbReference>
<dbReference type="GO" id="GO:0005737">
    <property type="term" value="C:cytoplasm"/>
    <property type="evidence" value="ECO:0007669"/>
    <property type="project" value="TreeGrafter"/>
</dbReference>
<dbReference type="Pfam" id="PF24140">
    <property type="entry name" value="TPR_TNPO3_IPO13_3rd"/>
    <property type="match status" value="1"/>
</dbReference>
<accession>A0A8H7S0N3</accession>
<dbReference type="InterPro" id="IPR057942">
    <property type="entry name" value="TPR_TNPO3_IPO13_3rd"/>
</dbReference>
<dbReference type="Pfam" id="PF08389">
    <property type="entry name" value="Xpo1"/>
    <property type="match status" value="1"/>
</dbReference>
<dbReference type="Pfam" id="PF24139">
    <property type="entry name" value="TPR_TNPO3_IPO13_4th"/>
    <property type="match status" value="1"/>
</dbReference>
<evidence type="ECO:0000259" key="1">
    <source>
        <dbReference type="PROSITE" id="PS50166"/>
    </source>
</evidence>
<dbReference type="PROSITE" id="PS50166">
    <property type="entry name" value="IMPORTIN_B_NT"/>
    <property type="match status" value="1"/>
</dbReference>
<dbReference type="Pfam" id="PF03810">
    <property type="entry name" value="IBN_N"/>
    <property type="match status" value="1"/>
</dbReference>
<gene>
    <name evidence="2" type="ORF">INT45_011254</name>
</gene>
<reference evidence="2 3" key="1">
    <citation type="submission" date="2020-12" db="EMBL/GenBank/DDBJ databases">
        <title>Metabolic potential, ecology and presence of endohyphal bacteria is reflected in genomic diversity of Mucoromycotina.</title>
        <authorList>
            <person name="Muszewska A."/>
            <person name="Okrasinska A."/>
            <person name="Steczkiewicz K."/>
            <person name="Drgas O."/>
            <person name="Orlowska M."/>
            <person name="Perlinska-Lenart U."/>
            <person name="Aleksandrzak-Piekarczyk T."/>
            <person name="Szatraj K."/>
            <person name="Zielenkiewicz U."/>
            <person name="Pilsyk S."/>
            <person name="Malc E."/>
            <person name="Mieczkowski P."/>
            <person name="Kruszewska J.S."/>
            <person name="Biernat P."/>
            <person name="Pawlowska J."/>
        </authorList>
    </citation>
    <scope>NUCLEOTIDE SEQUENCE [LARGE SCALE GENOMIC DNA]</scope>
    <source>
        <strain evidence="2 3">CBS 142.35</strain>
    </source>
</reference>
<dbReference type="InterPro" id="IPR058537">
    <property type="entry name" value="TPR_TNPO3_IPO13_4th"/>
</dbReference>
<dbReference type="InterPro" id="IPR051345">
    <property type="entry name" value="Importin_beta-like_NTR"/>
</dbReference>
<dbReference type="InterPro" id="IPR057941">
    <property type="entry name" value="TPR_TNPO3_IPO13_2nd"/>
</dbReference>
<comment type="caution">
    <text evidence="2">The sequence shown here is derived from an EMBL/GenBank/DDBJ whole genome shotgun (WGS) entry which is preliminary data.</text>
</comment>
<dbReference type="GO" id="GO:0006606">
    <property type="term" value="P:protein import into nucleus"/>
    <property type="evidence" value="ECO:0007669"/>
    <property type="project" value="TreeGrafter"/>
</dbReference>